<proteinExistence type="predicted"/>
<evidence type="ECO:0000313" key="2">
    <source>
        <dbReference type="Proteomes" id="UP000428260"/>
    </source>
</evidence>
<organism evidence="1 2">
    <name type="scientific">Maribellus comscasis</name>
    <dbReference type="NCBI Taxonomy" id="2681766"/>
    <lineage>
        <taxon>Bacteria</taxon>
        <taxon>Pseudomonadati</taxon>
        <taxon>Bacteroidota</taxon>
        <taxon>Bacteroidia</taxon>
        <taxon>Marinilabiliales</taxon>
        <taxon>Prolixibacteraceae</taxon>
        <taxon>Maribellus</taxon>
    </lineage>
</organism>
<gene>
    <name evidence="1" type="primary">mobC</name>
    <name evidence="1" type="ORF">GM418_21145</name>
</gene>
<dbReference type="Pfam" id="PF19514">
    <property type="entry name" value="MobC_2"/>
    <property type="match status" value="1"/>
</dbReference>
<protein>
    <submittedName>
        <fullName evidence="1">Plasmid mobilization relaxosome protein MobC</fullName>
    </submittedName>
</protein>
<evidence type="ECO:0000313" key="1">
    <source>
        <dbReference type="EMBL" id="QGY46082.1"/>
    </source>
</evidence>
<accession>A0A6I6K0Z0</accession>
<keyword evidence="2" id="KW-1185">Reference proteome</keyword>
<dbReference type="AlphaFoldDB" id="A0A6I6K0Z0"/>
<sequence length="161" mass="19053">MQDVHLYIQMPFHLARQGPVVFSKLKRIPLPLKQRLQLPMPTKSSENDKRVKMLLIRVSIEEKQRIKSLTRSGKYPCMSDFVRSRIFRRLNKKIISLDENTGYQLKQLDYQLNKIGVNLNQLSKRMNSFAGYNIGDNDRQLLKQAFEMMTRCLAFLQKHLR</sequence>
<dbReference type="EMBL" id="CP046401">
    <property type="protein sequence ID" value="QGY46082.1"/>
    <property type="molecule type" value="Genomic_DNA"/>
</dbReference>
<dbReference type="KEGG" id="mcos:GM418_21145"/>
<dbReference type="InterPro" id="IPR045788">
    <property type="entry name" value="MobC_2"/>
</dbReference>
<name>A0A6I6K0Z0_9BACT</name>
<reference evidence="1 2" key="1">
    <citation type="submission" date="2019-11" db="EMBL/GenBank/DDBJ databases">
        <authorList>
            <person name="Zheng R.K."/>
            <person name="Sun C.M."/>
        </authorList>
    </citation>
    <scope>NUCLEOTIDE SEQUENCE [LARGE SCALE GENOMIC DNA]</scope>
    <source>
        <strain evidence="1 2">WC007</strain>
    </source>
</reference>
<dbReference type="Proteomes" id="UP000428260">
    <property type="component" value="Chromosome"/>
</dbReference>